<dbReference type="InterPro" id="IPR012338">
    <property type="entry name" value="Beta-lactam/transpept-like"/>
</dbReference>
<dbReference type="AlphaFoldDB" id="A0A1H4PHQ3"/>
<feature type="domain" description="Beta-lactamase-related" evidence="2">
    <location>
        <begin position="33"/>
        <end position="346"/>
    </location>
</feature>
<evidence type="ECO:0000313" key="3">
    <source>
        <dbReference type="EMBL" id="SEC06808.1"/>
    </source>
</evidence>
<dbReference type="PANTHER" id="PTHR46825">
    <property type="entry name" value="D-ALANYL-D-ALANINE-CARBOXYPEPTIDASE/ENDOPEPTIDASE AMPH"/>
    <property type="match status" value="1"/>
</dbReference>
<evidence type="ECO:0000313" key="4">
    <source>
        <dbReference type="Proteomes" id="UP000182409"/>
    </source>
</evidence>
<dbReference type="PANTHER" id="PTHR46825:SF9">
    <property type="entry name" value="BETA-LACTAMASE-RELATED DOMAIN-CONTAINING PROTEIN"/>
    <property type="match status" value="1"/>
</dbReference>
<dbReference type="EMBL" id="FNSD01000001">
    <property type="protein sequence ID" value="SEC06808.1"/>
    <property type="molecule type" value="Genomic_DNA"/>
</dbReference>
<dbReference type="Gene3D" id="3.40.710.10">
    <property type="entry name" value="DD-peptidase/beta-lactamase superfamily"/>
    <property type="match status" value="1"/>
</dbReference>
<dbReference type="OrthoDB" id="9803467at2"/>
<evidence type="ECO:0000259" key="2">
    <source>
        <dbReference type="Pfam" id="PF00144"/>
    </source>
</evidence>
<feature type="chain" id="PRO_5010289137" evidence="1">
    <location>
        <begin position="21"/>
        <end position="480"/>
    </location>
</feature>
<organism evidence="3 4">
    <name type="scientific">Terriglobus roseus</name>
    <dbReference type="NCBI Taxonomy" id="392734"/>
    <lineage>
        <taxon>Bacteria</taxon>
        <taxon>Pseudomonadati</taxon>
        <taxon>Acidobacteriota</taxon>
        <taxon>Terriglobia</taxon>
        <taxon>Terriglobales</taxon>
        <taxon>Acidobacteriaceae</taxon>
        <taxon>Terriglobus</taxon>
    </lineage>
</organism>
<protein>
    <submittedName>
        <fullName evidence="3">CubicO group peptidase, beta-lactamase class C family</fullName>
    </submittedName>
</protein>
<dbReference type="SUPFAM" id="SSF56601">
    <property type="entry name" value="beta-lactamase/transpeptidase-like"/>
    <property type="match status" value="1"/>
</dbReference>
<gene>
    <name evidence="3" type="ORF">SAMN05443244_2563</name>
</gene>
<name>A0A1H4PHQ3_9BACT</name>
<proteinExistence type="predicted"/>
<dbReference type="RefSeq" id="WP_074654407.1">
    <property type="nucleotide sequence ID" value="NZ_FNSD01000001.1"/>
</dbReference>
<accession>A0A1H4PHQ3</accession>
<keyword evidence="1" id="KW-0732">Signal</keyword>
<dbReference type="Proteomes" id="UP000182409">
    <property type="component" value="Unassembled WGS sequence"/>
</dbReference>
<evidence type="ECO:0000256" key="1">
    <source>
        <dbReference type="SAM" id="SignalP"/>
    </source>
</evidence>
<sequence length="480" mass="52470">MRFAAAALTILMASASTSLAQTAFTPDETTKVDTAVKTAFDKSGIPSTVVGIRRGNKLVYTKAFGSAVIEKNVPAQTSMAYPVGSISKQFTAACILLLQEQGKLRLDDPVSKWFPEFTRADEVTIRNLLTHTSGYSDYAPQDYTIPAWTKPVDSYKLIHEWATKPLDFDPGTKWQYSNTNFQLAALIIEKVTGQSFHNYLWVNVIKPLKLEGVLDLDNERDQLKPHGYERHALSPPRPAILEAPGWYSGDATLAMPVSTLLAWDESIVHRTLLKPESYDAMETDFKLKDGSSSHYGLGIFVSHSGGRDILFHSGEVGGFVSNNVVDLTDDIAFAALTNFEGPGAEGITSAIRPILIRSTAPPAAKRAAAPEQTSVPAAALYSPAPSQQARSILTGLQTSTIDRSLFTPDANYYFSDSTLADFAKSLAPLGSIVDVRQTSEALRGGMFYRTYEVKFATRTLSLNSYTQKDGRIEQFLVNGD</sequence>
<dbReference type="Pfam" id="PF00144">
    <property type="entry name" value="Beta-lactamase"/>
    <property type="match status" value="1"/>
</dbReference>
<feature type="signal peptide" evidence="1">
    <location>
        <begin position="1"/>
        <end position="20"/>
    </location>
</feature>
<dbReference type="InterPro" id="IPR050491">
    <property type="entry name" value="AmpC-like"/>
</dbReference>
<dbReference type="InterPro" id="IPR001466">
    <property type="entry name" value="Beta-lactam-related"/>
</dbReference>
<reference evidence="3 4" key="1">
    <citation type="submission" date="2016-10" db="EMBL/GenBank/DDBJ databases">
        <authorList>
            <person name="de Groot N.N."/>
        </authorList>
    </citation>
    <scope>NUCLEOTIDE SEQUENCE [LARGE SCALE GENOMIC DNA]</scope>
    <source>
        <strain evidence="3 4">AB35.6</strain>
    </source>
</reference>